<keyword evidence="6" id="KW-0472">Membrane</keyword>
<feature type="transmembrane region" description="Helical" evidence="6">
    <location>
        <begin position="59"/>
        <end position="77"/>
    </location>
</feature>
<dbReference type="Gene3D" id="3.50.50.60">
    <property type="entry name" value="FAD/NAD(P)-binding domain"/>
    <property type="match status" value="2"/>
</dbReference>
<name>A0A163K855_DIDRA</name>
<keyword evidence="6" id="KW-0812">Transmembrane</keyword>
<dbReference type="PANTHER" id="PTHR42877:SF1">
    <property type="entry name" value="FAD-BINDING MONOOXYGENASE STCW"/>
    <property type="match status" value="1"/>
</dbReference>
<evidence type="ECO:0000256" key="2">
    <source>
        <dbReference type="ARBA" id="ARBA00022630"/>
    </source>
</evidence>
<evidence type="ECO:0000256" key="4">
    <source>
        <dbReference type="ARBA" id="ARBA00023002"/>
    </source>
</evidence>
<feature type="compositionally biased region" description="Basic and acidic residues" evidence="5">
    <location>
        <begin position="1010"/>
        <end position="1019"/>
    </location>
</feature>
<dbReference type="InterPro" id="IPR051209">
    <property type="entry name" value="FAD-bind_Monooxygenase_sf"/>
</dbReference>
<dbReference type="PANTHER" id="PTHR42877">
    <property type="entry name" value="L-ORNITHINE N(5)-MONOOXYGENASE-RELATED"/>
    <property type="match status" value="1"/>
</dbReference>
<dbReference type="Proteomes" id="UP000076837">
    <property type="component" value="Unassembled WGS sequence"/>
</dbReference>
<evidence type="ECO:0000313" key="8">
    <source>
        <dbReference type="Proteomes" id="UP000076837"/>
    </source>
</evidence>
<gene>
    <name evidence="7" type="ORF">ST47_g2016</name>
</gene>
<comment type="caution">
    <text evidence="7">The sequence shown here is derived from an EMBL/GenBank/DDBJ whole genome shotgun (WGS) entry which is preliminary data.</text>
</comment>
<dbReference type="OrthoDB" id="74360at2759"/>
<dbReference type="InterPro" id="IPR049326">
    <property type="entry name" value="Rhodopsin_dom_fungi"/>
</dbReference>
<evidence type="ECO:0000256" key="3">
    <source>
        <dbReference type="ARBA" id="ARBA00022827"/>
    </source>
</evidence>
<evidence type="ECO:0000313" key="7">
    <source>
        <dbReference type="EMBL" id="KZM26837.1"/>
    </source>
</evidence>
<evidence type="ECO:0000256" key="5">
    <source>
        <dbReference type="SAM" id="MobiDB-lite"/>
    </source>
</evidence>
<evidence type="ECO:0000256" key="6">
    <source>
        <dbReference type="SAM" id="Phobius"/>
    </source>
</evidence>
<dbReference type="InterPro" id="IPR020946">
    <property type="entry name" value="Flavin_mOase-like"/>
</dbReference>
<dbReference type="AlphaFoldDB" id="A0A163K855"/>
<feature type="transmembrane region" description="Helical" evidence="6">
    <location>
        <begin position="135"/>
        <end position="159"/>
    </location>
</feature>
<keyword evidence="2" id="KW-0285">Flavoprotein</keyword>
<feature type="region of interest" description="Disordered" evidence="5">
    <location>
        <begin position="1005"/>
        <end position="1025"/>
    </location>
</feature>
<evidence type="ECO:0000256" key="1">
    <source>
        <dbReference type="ARBA" id="ARBA00010139"/>
    </source>
</evidence>
<keyword evidence="8" id="KW-1185">Reference proteome</keyword>
<feature type="transmembrane region" description="Helical" evidence="6">
    <location>
        <begin position="107"/>
        <end position="128"/>
    </location>
</feature>
<dbReference type="Pfam" id="PF20684">
    <property type="entry name" value="Fung_rhodopsin"/>
    <property type="match status" value="1"/>
</dbReference>
<comment type="similarity">
    <text evidence="1">Belongs to the FAD-binding monooxygenase family.</text>
</comment>
<dbReference type="GO" id="GO:0050661">
    <property type="term" value="F:NADP binding"/>
    <property type="evidence" value="ECO:0007669"/>
    <property type="project" value="InterPro"/>
</dbReference>
<feature type="transmembrane region" description="Helical" evidence="6">
    <location>
        <begin position="26"/>
        <end position="47"/>
    </location>
</feature>
<accession>A0A163K855</accession>
<dbReference type="SUPFAM" id="SSF51905">
    <property type="entry name" value="FAD/NAD(P)-binding domain"/>
    <property type="match status" value="3"/>
</dbReference>
<proteinExistence type="inferred from homology"/>
<keyword evidence="3" id="KW-0274">FAD</keyword>
<reference evidence="7 8" key="1">
    <citation type="journal article" date="2016" name="Sci. Rep.">
        <title>Draft genome sequencing and secretome analysis of fungal phytopathogen Ascochyta rabiei provides insight into the necrotrophic effector repertoire.</title>
        <authorList>
            <person name="Verma S."/>
            <person name="Gazara R.K."/>
            <person name="Nizam S."/>
            <person name="Parween S."/>
            <person name="Chattopadhyay D."/>
            <person name="Verma P.K."/>
        </authorList>
    </citation>
    <scope>NUCLEOTIDE SEQUENCE [LARGE SCALE GENOMIC DNA]</scope>
    <source>
        <strain evidence="7 8">ArDII</strain>
    </source>
</reference>
<organism evidence="7 8">
    <name type="scientific">Didymella rabiei</name>
    <name type="common">Chickpea ascochyta blight fungus</name>
    <name type="synonym">Mycosphaerella rabiei</name>
    <dbReference type="NCBI Taxonomy" id="5454"/>
    <lineage>
        <taxon>Eukaryota</taxon>
        <taxon>Fungi</taxon>
        <taxon>Dikarya</taxon>
        <taxon>Ascomycota</taxon>
        <taxon>Pezizomycotina</taxon>
        <taxon>Dothideomycetes</taxon>
        <taxon>Pleosporomycetidae</taxon>
        <taxon>Pleosporales</taxon>
        <taxon>Pleosporineae</taxon>
        <taxon>Didymellaceae</taxon>
        <taxon>Ascochyta</taxon>
    </lineage>
</organism>
<dbReference type="GO" id="GO:0050660">
    <property type="term" value="F:flavin adenine dinucleotide binding"/>
    <property type="evidence" value="ECO:0007669"/>
    <property type="project" value="InterPro"/>
</dbReference>
<dbReference type="GO" id="GO:0004499">
    <property type="term" value="F:N,N-dimethylaniline monooxygenase activity"/>
    <property type="evidence" value="ECO:0007669"/>
    <property type="project" value="InterPro"/>
</dbReference>
<sequence length="1025" mass="115394">MAALVAVPNGSLLTPDYIAYTNAPVLLTQFGALFGVASLVVVLRCYVRAVMIKSFGKDDWIMLLAYAFSAATFATYIEQTKVGMGKHMAVITMNQDSYQELLRLRQVASILASFGVALVKISIAYFLLRLVVHRGYVWFLHGLNIFMTLFTFACVGTLVSPTICQTYPVDDPPYSKPSHSRALGACRQATWNVKLRPPPHGTGTAKCFSPETFTNIGLMNTVITIVTDIMVALLPVPLVWQLQLNLRAKISLILVLSLGIFAAVAAIVKAGIQKTILADPDPFVTDRFTLWRFIEFDVGIIAASLPALKPMFNWCLGAARGLTTKAPRATGAPNSLGYHKQSERSDKGIALDKYDRRATNTVSISSRPLNNNPWSVGAAKDSDESILPLHNVEEKGNGIVVTRDYSYPITDILYRKHPYYLDMAPDLNSVGKDERWDYTTPGSSGYDVPDIVYNDPSTRKLKVLTIGAGLSGIQLAYQIQKHCENVEHVIYEKNAEIGGTWLENRYPGCACDVPSHAYTLNFALNPDWPRFFSHATDIQKYLLKVVEVFDLRKYMTFNTEVVRSEWQNDSGKWKVSLRQSSPSGESKEWDEECDLLLCATGILNNYKWPQIKGIEKFKGRVVHTAVWPEDYQEEEWADDRVAVIGSGASSIQTVPKMQPHAKHLDIFVRTAVWFVQIADNYGQNKEYSQEERDEFRNDPKKLLAHAKDIEGQINGLWGTFYSGSEAQKGAQQLFRERMKEFIKDERLLQGFTPKFELGCRRITPGDPYMLAIQNENVDVHFTAVDEITADGVVGSDGVERKVDTVVCATGFDVTYKPRFPIIGRNGVNLSEKWEKEPQSYLGLGCPDMPNWIMFVGPTWPVENGSVTGPLLSVCEYSVQIIKKMQRDHIKSWVPRQDITDRFNEHAQEWIKHTVWKSDCRSWYRNNETGRVNAVWPGSSNMYTEVIATPRYEDFEVEYQHKNPWAHLGMGHALCNKQFPDSDVSPYLQLENIDPKWLKAIGYDGPAEEVQQTKEEKTHVGTDGST</sequence>
<keyword evidence="6" id="KW-1133">Transmembrane helix</keyword>
<feature type="transmembrane region" description="Helical" evidence="6">
    <location>
        <begin position="218"/>
        <end position="240"/>
    </location>
</feature>
<keyword evidence="4" id="KW-0560">Oxidoreductase</keyword>
<feature type="transmembrane region" description="Helical" evidence="6">
    <location>
        <begin position="252"/>
        <end position="272"/>
    </location>
</feature>
<dbReference type="InterPro" id="IPR036188">
    <property type="entry name" value="FAD/NAD-bd_sf"/>
</dbReference>
<protein>
    <submittedName>
        <fullName evidence="7">Uncharacterized protein</fullName>
    </submittedName>
</protein>
<dbReference type="Pfam" id="PF00743">
    <property type="entry name" value="FMO-like"/>
    <property type="match status" value="1"/>
</dbReference>
<dbReference type="EMBL" id="JYNV01000091">
    <property type="protein sequence ID" value="KZM26837.1"/>
    <property type="molecule type" value="Genomic_DNA"/>
</dbReference>